<evidence type="ECO:0000256" key="8">
    <source>
        <dbReference type="HAMAP-Rule" id="MF_00235"/>
    </source>
</evidence>
<dbReference type="AlphaFoldDB" id="A0A0M2NEH4"/>
<feature type="binding site" evidence="8">
    <location>
        <position position="191"/>
    </location>
    <ligand>
        <name>ATP</name>
        <dbReference type="ChEBI" id="CHEBI:30616"/>
    </ligand>
</feature>
<dbReference type="FunFam" id="3.40.50.300:FF:000106">
    <property type="entry name" value="Adenylate kinase mitochondrial"/>
    <property type="match status" value="1"/>
</dbReference>
<dbReference type="InterPro" id="IPR033690">
    <property type="entry name" value="Adenylat_kinase_CS"/>
</dbReference>
<dbReference type="UniPathway" id="UPA00588">
    <property type="reaction ID" value="UER00649"/>
</dbReference>
<evidence type="ECO:0000259" key="11">
    <source>
        <dbReference type="Pfam" id="PF05191"/>
    </source>
</evidence>
<dbReference type="CDD" id="cd01428">
    <property type="entry name" value="ADK"/>
    <property type="match status" value="1"/>
</dbReference>
<keyword evidence="3 8" id="KW-0545">Nucleotide biosynthesis</keyword>
<evidence type="ECO:0000256" key="10">
    <source>
        <dbReference type="RuleBase" id="RU003331"/>
    </source>
</evidence>
<dbReference type="GO" id="GO:0004017">
    <property type="term" value="F:AMP kinase activity"/>
    <property type="evidence" value="ECO:0007669"/>
    <property type="project" value="UniProtKB-UniRule"/>
</dbReference>
<dbReference type="InterPro" id="IPR007862">
    <property type="entry name" value="Adenylate_kinase_lid-dom"/>
</dbReference>
<proteinExistence type="inferred from homology"/>
<comment type="pathway">
    <text evidence="8">Purine metabolism; AMP biosynthesis via salvage pathway; AMP from ADP: step 1/1.</text>
</comment>
<gene>
    <name evidence="8" type="primary">adk</name>
    <name evidence="12" type="ORF">CHK_2949</name>
</gene>
<dbReference type="PROSITE" id="PS00113">
    <property type="entry name" value="ADENYLATE_KINASE"/>
    <property type="match status" value="1"/>
</dbReference>
<dbReference type="GO" id="GO:0044209">
    <property type="term" value="P:AMP salvage"/>
    <property type="evidence" value="ECO:0007669"/>
    <property type="project" value="UniProtKB-UniRule"/>
</dbReference>
<dbReference type="GO" id="GO:0005524">
    <property type="term" value="F:ATP binding"/>
    <property type="evidence" value="ECO:0007669"/>
    <property type="project" value="UniProtKB-UniRule"/>
</dbReference>
<feature type="binding site" evidence="8">
    <location>
        <position position="92"/>
    </location>
    <ligand>
        <name>AMP</name>
        <dbReference type="ChEBI" id="CHEBI:456215"/>
    </ligand>
</feature>
<feature type="binding site" evidence="8">
    <location>
        <position position="145"/>
    </location>
    <ligand>
        <name>Zn(2+)</name>
        <dbReference type="ChEBI" id="CHEBI:29105"/>
        <note>structural</note>
    </ligand>
</feature>
<dbReference type="NCBIfam" id="TIGR01351">
    <property type="entry name" value="adk"/>
    <property type="match status" value="1"/>
</dbReference>
<feature type="binding site" evidence="8">
    <location>
        <position position="122"/>
    </location>
    <ligand>
        <name>ATP</name>
        <dbReference type="ChEBI" id="CHEBI:30616"/>
    </ligand>
</feature>
<dbReference type="PATRIC" id="fig|270498.16.peg.3042"/>
<accession>A0A0M2NEH4</accession>
<name>A0A0M2NEH4_9FIRM</name>
<evidence type="ECO:0000256" key="1">
    <source>
        <dbReference type="ARBA" id="ARBA00022679"/>
    </source>
</evidence>
<comment type="catalytic activity">
    <reaction evidence="8 10">
        <text>AMP + ATP = 2 ADP</text>
        <dbReference type="Rhea" id="RHEA:12973"/>
        <dbReference type="ChEBI" id="CHEBI:30616"/>
        <dbReference type="ChEBI" id="CHEBI:456215"/>
        <dbReference type="ChEBI" id="CHEBI:456216"/>
        <dbReference type="EC" id="2.7.4.3"/>
    </reaction>
</comment>
<comment type="similarity">
    <text evidence="8 9">Belongs to the adenylate kinase family.</text>
</comment>
<reference evidence="12 13" key="1">
    <citation type="submission" date="2015-04" db="EMBL/GenBank/DDBJ databases">
        <title>Draft genome sequence of bacteremic isolate Catabacter hongkongensis type strain HKU16T.</title>
        <authorList>
            <person name="Lau S.K."/>
            <person name="Teng J.L."/>
            <person name="Huang Y."/>
            <person name="Curreem S.O."/>
            <person name="Tsui S.K."/>
            <person name="Woo P.C."/>
        </authorList>
    </citation>
    <scope>NUCLEOTIDE SEQUENCE [LARGE SCALE GENOMIC DNA]</scope>
    <source>
        <strain evidence="12 13">HKU16</strain>
    </source>
</reference>
<dbReference type="PANTHER" id="PTHR23359">
    <property type="entry name" value="NUCLEOTIDE KINASE"/>
    <property type="match status" value="1"/>
</dbReference>
<evidence type="ECO:0000313" key="12">
    <source>
        <dbReference type="EMBL" id="KKI49371.1"/>
    </source>
</evidence>
<comment type="caution">
    <text evidence="8">Lacks conserved residue(s) required for the propagation of feature annotation.</text>
</comment>
<sequence>MNVIFLGPPGSGKGTMAEIVGKEMKLAHISTGDMLRAEMKAGSELGTLAKSYIDKGALVPDQVIIDMMGQRMKQDDAKEGVLLDGFPRTVAQAEALDQIASIDAVVNLEVDVQVIVNRVLARRVCPDCGAVYSTKSHASEKCDKCNGTLITRADDNEETVRERFRVYEEQTAPLIDFYAKRGKVSNVDGTMPIDEEAAYICEILKKI</sequence>
<dbReference type="PRINTS" id="PR00094">
    <property type="entry name" value="ADENYLTKNASE"/>
</dbReference>
<comment type="subunit">
    <text evidence="8 10">Monomer.</text>
</comment>
<evidence type="ECO:0000256" key="9">
    <source>
        <dbReference type="RuleBase" id="RU003330"/>
    </source>
</evidence>
<feature type="binding site" evidence="8">
    <location>
        <position position="36"/>
    </location>
    <ligand>
        <name>AMP</name>
        <dbReference type="ChEBI" id="CHEBI:456215"/>
    </ligand>
</feature>
<feature type="binding site" evidence="8">
    <location>
        <position position="125"/>
    </location>
    <ligand>
        <name>Zn(2+)</name>
        <dbReference type="ChEBI" id="CHEBI:29105"/>
        <note>structural</note>
    </ligand>
</feature>
<dbReference type="NCBIfam" id="NF001380">
    <property type="entry name" value="PRK00279.1-2"/>
    <property type="match status" value="1"/>
</dbReference>
<dbReference type="InterPro" id="IPR000850">
    <property type="entry name" value="Adenylat/UMP-CMP_kin"/>
</dbReference>
<dbReference type="STRING" id="270498.CHK_2949"/>
<feature type="binding site" evidence="8">
    <location>
        <position position="152"/>
    </location>
    <ligand>
        <name>AMP</name>
        <dbReference type="ChEBI" id="CHEBI:456215"/>
    </ligand>
</feature>
<evidence type="ECO:0000256" key="7">
    <source>
        <dbReference type="ARBA" id="ARBA00022840"/>
    </source>
</evidence>
<evidence type="ECO:0000256" key="2">
    <source>
        <dbReference type="ARBA" id="ARBA00022723"/>
    </source>
</evidence>
<feature type="region of interest" description="NMP" evidence="8">
    <location>
        <begin position="30"/>
        <end position="59"/>
    </location>
</feature>
<feature type="binding site" evidence="8">
    <location>
        <begin position="85"/>
        <end position="88"/>
    </location>
    <ligand>
        <name>AMP</name>
        <dbReference type="ChEBI" id="CHEBI:456215"/>
    </ligand>
</feature>
<protein>
    <recommendedName>
        <fullName evidence="8 10">Adenylate kinase</fullName>
        <shortName evidence="8">AK</shortName>
        <ecNumber evidence="8 10">2.7.4.3</ecNumber>
    </recommendedName>
    <alternativeName>
        <fullName evidence="8">ATP-AMP transphosphorylase</fullName>
    </alternativeName>
    <alternativeName>
        <fullName evidence="8">ATP:AMP phosphotransferase</fullName>
    </alternativeName>
    <alternativeName>
        <fullName evidence="8">Adenylate monophosphate kinase</fullName>
    </alternativeName>
</protein>
<dbReference type="EMBL" id="LAYJ01000133">
    <property type="protein sequence ID" value="KKI49371.1"/>
    <property type="molecule type" value="Genomic_DNA"/>
</dbReference>
<evidence type="ECO:0000256" key="6">
    <source>
        <dbReference type="ARBA" id="ARBA00022833"/>
    </source>
</evidence>
<evidence type="ECO:0000256" key="5">
    <source>
        <dbReference type="ARBA" id="ARBA00022777"/>
    </source>
</evidence>
<dbReference type="HAMAP" id="MF_00235">
    <property type="entry name" value="Adenylate_kinase_Adk"/>
    <property type="match status" value="1"/>
</dbReference>
<dbReference type="Gene3D" id="3.40.50.300">
    <property type="entry name" value="P-loop containing nucleotide triphosphate hydrolases"/>
    <property type="match status" value="1"/>
</dbReference>
<comment type="domain">
    <text evidence="8">Consists of three domains, a large central CORE domain and two small peripheral domains, NMPbind and LID, which undergo movements during catalysis. The LID domain closes over the site of phosphoryl transfer upon ATP binding. Assembling and dissambling the active center during each catalytic cycle provides an effective means to prevent ATP hydrolysis. Some bacteria have evolved a zinc-coordinating structure that stabilizes the LID domain.</text>
</comment>
<feature type="binding site" evidence="8">
    <location>
        <position position="128"/>
    </location>
    <ligand>
        <name>Zn(2+)</name>
        <dbReference type="ChEBI" id="CHEBI:29105"/>
        <note>structural</note>
    </ligand>
</feature>
<evidence type="ECO:0000256" key="4">
    <source>
        <dbReference type="ARBA" id="ARBA00022741"/>
    </source>
</evidence>
<keyword evidence="5 8" id="KW-0418">Kinase</keyword>
<keyword evidence="8" id="KW-0963">Cytoplasm</keyword>
<feature type="binding site" evidence="8">
    <location>
        <begin position="10"/>
        <end position="15"/>
    </location>
    <ligand>
        <name>ATP</name>
        <dbReference type="ChEBI" id="CHEBI:30616"/>
    </ligand>
</feature>
<keyword evidence="1 8" id="KW-0808">Transferase</keyword>
<dbReference type="GO" id="GO:0008270">
    <property type="term" value="F:zinc ion binding"/>
    <property type="evidence" value="ECO:0007669"/>
    <property type="project" value="UniProtKB-UniRule"/>
</dbReference>
<feature type="binding site" evidence="8">
    <location>
        <begin position="57"/>
        <end position="59"/>
    </location>
    <ligand>
        <name>AMP</name>
        <dbReference type="ChEBI" id="CHEBI:456215"/>
    </ligand>
</feature>
<feature type="binding site" evidence="8">
    <location>
        <position position="142"/>
    </location>
    <ligand>
        <name>Zn(2+)</name>
        <dbReference type="ChEBI" id="CHEBI:29105"/>
        <note>structural</note>
    </ligand>
</feature>
<dbReference type="NCBIfam" id="NF001381">
    <property type="entry name" value="PRK00279.1-3"/>
    <property type="match status" value="1"/>
</dbReference>
<dbReference type="NCBIfam" id="NF011100">
    <property type="entry name" value="PRK14527.1"/>
    <property type="match status" value="1"/>
</dbReference>
<evidence type="ECO:0000313" key="13">
    <source>
        <dbReference type="Proteomes" id="UP000034076"/>
    </source>
</evidence>
<feature type="binding site" evidence="8">
    <location>
        <position position="31"/>
    </location>
    <ligand>
        <name>AMP</name>
        <dbReference type="ChEBI" id="CHEBI:456215"/>
    </ligand>
</feature>
<dbReference type="GO" id="GO:0005737">
    <property type="term" value="C:cytoplasm"/>
    <property type="evidence" value="ECO:0007669"/>
    <property type="project" value="UniProtKB-SubCell"/>
</dbReference>
<dbReference type="OrthoDB" id="9805030at2"/>
<dbReference type="EC" id="2.7.4.3" evidence="8 10"/>
<keyword evidence="4 8" id="KW-0547">Nucleotide-binding</keyword>
<comment type="subcellular location">
    <subcellularLocation>
        <location evidence="8 10">Cytoplasm</location>
    </subcellularLocation>
</comment>
<keyword evidence="13" id="KW-1185">Reference proteome</keyword>
<dbReference type="InterPro" id="IPR006259">
    <property type="entry name" value="Adenyl_kin_sub"/>
</dbReference>
<dbReference type="InterPro" id="IPR027417">
    <property type="entry name" value="P-loop_NTPase"/>
</dbReference>
<organism evidence="12 13">
    <name type="scientific">Christensenella hongkongensis</name>
    <dbReference type="NCBI Taxonomy" id="270498"/>
    <lineage>
        <taxon>Bacteria</taxon>
        <taxon>Bacillati</taxon>
        <taxon>Bacillota</taxon>
        <taxon>Clostridia</taxon>
        <taxon>Christensenellales</taxon>
        <taxon>Christensenellaceae</taxon>
        <taxon>Christensenella</taxon>
    </lineage>
</organism>
<keyword evidence="2 8" id="KW-0479">Metal-binding</keyword>
<feature type="domain" description="Adenylate kinase active site lid" evidence="11">
    <location>
        <begin position="122"/>
        <end position="154"/>
    </location>
</feature>
<evidence type="ECO:0000256" key="3">
    <source>
        <dbReference type="ARBA" id="ARBA00022727"/>
    </source>
</evidence>
<dbReference type="Proteomes" id="UP000034076">
    <property type="component" value="Unassembled WGS sequence"/>
</dbReference>
<feature type="binding site" evidence="8">
    <location>
        <position position="163"/>
    </location>
    <ligand>
        <name>AMP</name>
        <dbReference type="ChEBI" id="CHEBI:456215"/>
    </ligand>
</feature>
<keyword evidence="7 8" id="KW-0067">ATP-binding</keyword>
<dbReference type="Pfam" id="PF00406">
    <property type="entry name" value="ADK"/>
    <property type="match status" value="1"/>
</dbReference>
<comment type="function">
    <text evidence="8">Catalyzes the reversible transfer of the terminal phosphate group between ATP and AMP. Plays an important role in cellular energy homeostasis and in adenine nucleotide metabolism.</text>
</comment>
<keyword evidence="6 8" id="KW-0862">Zinc</keyword>
<dbReference type="RefSeq" id="WP_046444726.1">
    <property type="nucleotide sequence ID" value="NZ_JAXDTA010000087.1"/>
</dbReference>
<dbReference type="SUPFAM" id="SSF52540">
    <property type="entry name" value="P-loop containing nucleoside triphosphate hydrolases"/>
    <property type="match status" value="1"/>
</dbReference>
<dbReference type="Pfam" id="PF05191">
    <property type="entry name" value="ADK_lid"/>
    <property type="match status" value="1"/>
</dbReference>
<feature type="binding site" evidence="8">
    <location>
        <begin position="131"/>
        <end position="132"/>
    </location>
    <ligand>
        <name>ATP</name>
        <dbReference type="ChEBI" id="CHEBI:30616"/>
    </ligand>
</feature>
<comment type="caution">
    <text evidence="12">The sequence shown here is derived from an EMBL/GenBank/DDBJ whole genome shotgun (WGS) entry which is preliminary data.</text>
</comment>